<proteinExistence type="predicted"/>
<dbReference type="Gene3D" id="1.10.357.10">
    <property type="entry name" value="Tetracycline Repressor, domain 2"/>
    <property type="match status" value="1"/>
</dbReference>
<evidence type="ECO:0000313" key="6">
    <source>
        <dbReference type="EMBL" id="GIL25067.1"/>
    </source>
</evidence>
<dbReference type="PANTHER" id="PTHR30055">
    <property type="entry name" value="HTH-TYPE TRANSCRIPTIONAL REGULATOR RUTR"/>
    <property type="match status" value="1"/>
</dbReference>
<dbReference type="InterPro" id="IPR050109">
    <property type="entry name" value="HTH-type_TetR-like_transc_reg"/>
</dbReference>
<dbReference type="Pfam" id="PF00440">
    <property type="entry name" value="TetR_N"/>
    <property type="match status" value="1"/>
</dbReference>
<evidence type="ECO:0000259" key="5">
    <source>
        <dbReference type="PROSITE" id="PS50977"/>
    </source>
</evidence>
<name>A0A8J4A9K6_9ACTN</name>
<evidence type="ECO:0000256" key="2">
    <source>
        <dbReference type="ARBA" id="ARBA00023125"/>
    </source>
</evidence>
<feature type="DNA-binding region" description="H-T-H motif" evidence="4">
    <location>
        <begin position="33"/>
        <end position="52"/>
    </location>
</feature>
<dbReference type="PANTHER" id="PTHR30055:SF234">
    <property type="entry name" value="HTH-TYPE TRANSCRIPTIONAL REGULATOR BETI"/>
    <property type="match status" value="1"/>
</dbReference>
<dbReference type="InterPro" id="IPR009057">
    <property type="entry name" value="Homeodomain-like_sf"/>
</dbReference>
<evidence type="ECO:0000256" key="3">
    <source>
        <dbReference type="ARBA" id="ARBA00023163"/>
    </source>
</evidence>
<reference evidence="7" key="1">
    <citation type="journal article" date="2021" name="Int. J. Syst. Evol. Microbiol.">
        <title>Actinocatenispora comari sp. nov., an endophytic actinomycete isolated from aerial parts of Comarum salesowianum.</title>
        <authorList>
            <person name="Oyunbileg N."/>
            <person name="Iizaka Y."/>
            <person name="Hamada M."/>
            <person name="Davaapurev B.O."/>
            <person name="Fukumoto A."/>
            <person name="Tsetseg B."/>
            <person name="Kato F."/>
            <person name="Tamura T."/>
            <person name="Batkhuu J."/>
            <person name="Anzai Y."/>
        </authorList>
    </citation>
    <scope>NUCLEOTIDE SEQUENCE [LARGE SCALE GENOMIC DNA]</scope>
    <source>
        <strain evidence="7">NUM-2625</strain>
    </source>
</reference>
<organism evidence="6 7">
    <name type="scientific">Actinocatenispora comari</name>
    <dbReference type="NCBI Taxonomy" id="2807577"/>
    <lineage>
        <taxon>Bacteria</taxon>
        <taxon>Bacillati</taxon>
        <taxon>Actinomycetota</taxon>
        <taxon>Actinomycetes</taxon>
        <taxon>Micromonosporales</taxon>
        <taxon>Micromonosporaceae</taxon>
        <taxon>Actinocatenispora</taxon>
    </lineage>
</organism>
<dbReference type="Proteomes" id="UP000614996">
    <property type="component" value="Unassembled WGS sequence"/>
</dbReference>
<evidence type="ECO:0000313" key="7">
    <source>
        <dbReference type="Proteomes" id="UP000614996"/>
    </source>
</evidence>
<dbReference type="PRINTS" id="PR00455">
    <property type="entry name" value="HTHTETR"/>
</dbReference>
<dbReference type="GO" id="GO:0000976">
    <property type="term" value="F:transcription cis-regulatory region binding"/>
    <property type="evidence" value="ECO:0007669"/>
    <property type="project" value="TreeGrafter"/>
</dbReference>
<evidence type="ECO:0000256" key="4">
    <source>
        <dbReference type="PROSITE-ProRule" id="PRU00335"/>
    </source>
</evidence>
<dbReference type="AlphaFoldDB" id="A0A8J4A9K6"/>
<dbReference type="PROSITE" id="PS01081">
    <property type="entry name" value="HTH_TETR_1"/>
    <property type="match status" value="1"/>
</dbReference>
<comment type="caution">
    <text evidence="6">The sequence shown here is derived from an EMBL/GenBank/DDBJ whole genome shotgun (WGS) entry which is preliminary data.</text>
</comment>
<keyword evidence="3" id="KW-0804">Transcription</keyword>
<dbReference type="RefSeq" id="WP_207122702.1">
    <property type="nucleotide sequence ID" value="NZ_BOPO01000003.1"/>
</dbReference>
<dbReference type="InterPro" id="IPR023772">
    <property type="entry name" value="DNA-bd_HTH_TetR-type_CS"/>
</dbReference>
<dbReference type="InterPro" id="IPR036271">
    <property type="entry name" value="Tet_transcr_reg_TetR-rel_C_sf"/>
</dbReference>
<gene>
    <name evidence="6" type="ORF">NUM_03220</name>
</gene>
<feature type="domain" description="HTH tetR-type" evidence="5">
    <location>
        <begin position="10"/>
        <end position="70"/>
    </location>
</feature>
<sequence>MPKVSQAHLDARRQQILDAARSLFASRGFARTSMADIVDTLGLSVGSIYRYFKSKDEMIVAICEQSSQALPAELTPAAISGFLEHIRTQARTQDHARLIMQIYAEAAATPALAQLVVSQLDELRDAIEALLPHHADERRKQVAEAFVALCQGYLGQLAVRGDLDPAPFAAALITLTSP</sequence>
<protein>
    <submittedName>
        <fullName evidence="6">TetR family transcriptional regulator</fullName>
    </submittedName>
</protein>
<keyword evidence="7" id="KW-1185">Reference proteome</keyword>
<dbReference type="SUPFAM" id="SSF46689">
    <property type="entry name" value="Homeodomain-like"/>
    <property type="match status" value="1"/>
</dbReference>
<dbReference type="InterPro" id="IPR001647">
    <property type="entry name" value="HTH_TetR"/>
</dbReference>
<keyword evidence="1" id="KW-0805">Transcription regulation</keyword>
<dbReference type="EMBL" id="BOPO01000003">
    <property type="protein sequence ID" value="GIL25067.1"/>
    <property type="molecule type" value="Genomic_DNA"/>
</dbReference>
<accession>A0A8J4A9K6</accession>
<keyword evidence="2 4" id="KW-0238">DNA-binding</keyword>
<evidence type="ECO:0000256" key="1">
    <source>
        <dbReference type="ARBA" id="ARBA00023015"/>
    </source>
</evidence>
<dbReference type="SUPFAM" id="SSF48498">
    <property type="entry name" value="Tetracyclin repressor-like, C-terminal domain"/>
    <property type="match status" value="1"/>
</dbReference>
<dbReference type="GO" id="GO:0003700">
    <property type="term" value="F:DNA-binding transcription factor activity"/>
    <property type="evidence" value="ECO:0007669"/>
    <property type="project" value="TreeGrafter"/>
</dbReference>
<dbReference type="PROSITE" id="PS50977">
    <property type="entry name" value="HTH_TETR_2"/>
    <property type="match status" value="1"/>
</dbReference>